<protein>
    <submittedName>
        <fullName evidence="1">Uncharacterized protein</fullName>
    </submittedName>
</protein>
<evidence type="ECO:0000313" key="1">
    <source>
        <dbReference type="EMBL" id="KAH9630843.1"/>
    </source>
</evidence>
<proteinExistence type="predicted"/>
<sequence>MVFDDVDGLQPSPYPTDRVWEVKTELELVRLRVSSAMGAAWLAAKHVNYELPRDDSAFCSVFYTYYPEEILNGNGDAVNGVAVNGAAVNNVAVNVDFVNGKAVNGKLNGNGIANGNGSIHTENWS</sequence>
<dbReference type="Proteomes" id="UP000814243">
    <property type="component" value="Unassembled WGS sequence"/>
</dbReference>
<evidence type="ECO:0000313" key="2">
    <source>
        <dbReference type="Proteomes" id="UP000814243"/>
    </source>
</evidence>
<reference evidence="1" key="1">
    <citation type="journal article" date="2021" name="G3 (Bethesda)">
        <title>Genome and transcriptome analysis of the beet armyworm Spodoptera exigua reveals targets for pest control. .</title>
        <authorList>
            <person name="Simon S."/>
            <person name="Breeschoten T."/>
            <person name="Jansen H.J."/>
            <person name="Dirks R.P."/>
            <person name="Schranz M.E."/>
            <person name="Ros V.I.D."/>
        </authorList>
    </citation>
    <scope>NUCLEOTIDE SEQUENCE</scope>
    <source>
        <strain evidence="1">TB_SE_WUR_2020</strain>
    </source>
</reference>
<dbReference type="AlphaFoldDB" id="A0A922SBB7"/>
<name>A0A922SBB7_SPOEX</name>
<gene>
    <name evidence="1" type="ORF">HF086_009074</name>
</gene>
<accession>A0A922SBB7</accession>
<comment type="caution">
    <text evidence="1">The sequence shown here is derived from an EMBL/GenBank/DDBJ whole genome shotgun (WGS) entry which is preliminary data.</text>
</comment>
<organism evidence="1 2">
    <name type="scientific">Spodoptera exigua</name>
    <name type="common">Beet armyworm</name>
    <name type="synonym">Noctua fulgens</name>
    <dbReference type="NCBI Taxonomy" id="7107"/>
    <lineage>
        <taxon>Eukaryota</taxon>
        <taxon>Metazoa</taxon>
        <taxon>Ecdysozoa</taxon>
        <taxon>Arthropoda</taxon>
        <taxon>Hexapoda</taxon>
        <taxon>Insecta</taxon>
        <taxon>Pterygota</taxon>
        <taxon>Neoptera</taxon>
        <taxon>Endopterygota</taxon>
        <taxon>Lepidoptera</taxon>
        <taxon>Glossata</taxon>
        <taxon>Ditrysia</taxon>
        <taxon>Noctuoidea</taxon>
        <taxon>Noctuidae</taxon>
        <taxon>Amphipyrinae</taxon>
        <taxon>Spodoptera</taxon>
    </lineage>
</organism>
<dbReference type="EMBL" id="JACEFF010000807">
    <property type="protein sequence ID" value="KAH9630843.1"/>
    <property type="molecule type" value="Genomic_DNA"/>
</dbReference>